<organism evidence="3 4">
    <name type="scientific">Flavobacterium album</name>
    <dbReference type="NCBI Taxonomy" id="2175091"/>
    <lineage>
        <taxon>Bacteria</taxon>
        <taxon>Pseudomonadati</taxon>
        <taxon>Bacteroidota</taxon>
        <taxon>Flavobacteriia</taxon>
        <taxon>Flavobacteriales</taxon>
        <taxon>Flavobacteriaceae</taxon>
        <taxon>Flavobacterium</taxon>
    </lineage>
</organism>
<evidence type="ECO:0000313" key="4">
    <source>
        <dbReference type="Proteomes" id="UP000244929"/>
    </source>
</evidence>
<dbReference type="EMBL" id="CP029186">
    <property type="protein sequence ID" value="AWH85432.1"/>
    <property type="molecule type" value="Genomic_DNA"/>
</dbReference>
<dbReference type="Proteomes" id="UP000244929">
    <property type="component" value="Chromosome"/>
</dbReference>
<evidence type="ECO:0000259" key="2">
    <source>
        <dbReference type="SMART" id="SM00867"/>
    </source>
</evidence>
<dbReference type="InterPro" id="IPR007372">
    <property type="entry name" value="Lipid/polyisoprenoid-bd_YceI"/>
</dbReference>
<dbReference type="Pfam" id="PF04264">
    <property type="entry name" value="YceI"/>
    <property type="match status" value="1"/>
</dbReference>
<keyword evidence="1" id="KW-0732">Signal</keyword>
<dbReference type="PANTHER" id="PTHR34406:SF1">
    <property type="entry name" value="PROTEIN YCEI"/>
    <property type="match status" value="1"/>
</dbReference>
<feature type="domain" description="Lipid/polyisoprenoid-binding YceI-like" evidence="2">
    <location>
        <begin position="24"/>
        <end position="188"/>
    </location>
</feature>
<name>A0A2S1QYH4_9FLAO</name>
<dbReference type="Gene3D" id="2.40.128.110">
    <property type="entry name" value="Lipid/polyisoprenoid-binding, YceI-like"/>
    <property type="match status" value="1"/>
</dbReference>
<dbReference type="PANTHER" id="PTHR34406">
    <property type="entry name" value="PROTEIN YCEI"/>
    <property type="match status" value="1"/>
</dbReference>
<feature type="chain" id="PRO_5015676206" evidence="1">
    <location>
        <begin position="23"/>
        <end position="189"/>
    </location>
</feature>
<dbReference type="RefSeq" id="WP_108778134.1">
    <property type="nucleotide sequence ID" value="NZ_CP029186.1"/>
</dbReference>
<keyword evidence="4" id="KW-1185">Reference proteome</keyword>
<sequence>MRNLKTIAIALVVALSTITATAQDKKINASKSKISWIGEKVTGKHEGTINVKDGVLTFKSGKLTGGNVTVDMNSISVSDLKAGEGKEKLEGHLKADDFFGTATYPTAKIVFKSVKAKSAGVYTVTADLTIKKTTKPVTFDLTVGKNSATTTLKVDRTKYDIVYGSKSFFDSIGDKAIYDEFTLNVNLQF</sequence>
<dbReference type="KEGG" id="falb:HYN59_10025"/>
<protein>
    <submittedName>
        <fullName evidence="3">YceI family protein</fullName>
    </submittedName>
</protein>
<dbReference type="OrthoDB" id="951410at2"/>
<evidence type="ECO:0000313" key="3">
    <source>
        <dbReference type="EMBL" id="AWH85432.1"/>
    </source>
</evidence>
<dbReference type="SMART" id="SM00867">
    <property type="entry name" value="YceI"/>
    <property type="match status" value="1"/>
</dbReference>
<evidence type="ECO:0000256" key="1">
    <source>
        <dbReference type="SAM" id="SignalP"/>
    </source>
</evidence>
<feature type="signal peptide" evidence="1">
    <location>
        <begin position="1"/>
        <end position="22"/>
    </location>
</feature>
<accession>A0A2S1QYH4</accession>
<reference evidence="3 4" key="1">
    <citation type="submission" date="2018-04" db="EMBL/GenBank/DDBJ databases">
        <title>Genome sequencing of Flavobacterium sp. HYN0059.</title>
        <authorList>
            <person name="Yi H."/>
            <person name="Baek C."/>
        </authorList>
    </citation>
    <scope>NUCLEOTIDE SEQUENCE [LARGE SCALE GENOMIC DNA]</scope>
    <source>
        <strain evidence="3 4">HYN0059</strain>
    </source>
</reference>
<dbReference type="SUPFAM" id="SSF101874">
    <property type="entry name" value="YceI-like"/>
    <property type="match status" value="1"/>
</dbReference>
<proteinExistence type="predicted"/>
<dbReference type="AlphaFoldDB" id="A0A2S1QYH4"/>
<dbReference type="InterPro" id="IPR036761">
    <property type="entry name" value="TTHA0802/YceI-like_sf"/>
</dbReference>
<gene>
    <name evidence="3" type="ORF">HYN59_10025</name>
</gene>